<protein>
    <submittedName>
        <fullName evidence="1">Uncharacterized protein</fullName>
    </submittedName>
</protein>
<comment type="caution">
    <text evidence="1">The sequence shown here is derived from an EMBL/GenBank/DDBJ whole genome shotgun (WGS) entry which is preliminary data.</text>
</comment>
<name>A0ABQ0GAY0_9PEZI</name>
<gene>
    <name evidence="1" type="ORF">MFIFM68171_04955</name>
</gene>
<dbReference type="EMBL" id="BAAFSV010000002">
    <property type="protein sequence ID" value="GAB1314745.1"/>
    <property type="molecule type" value="Genomic_DNA"/>
</dbReference>
<accession>A0ABQ0GAY0</accession>
<reference evidence="1 2" key="1">
    <citation type="submission" date="2024-09" db="EMBL/GenBank/DDBJ databases">
        <title>Itraconazole resistance in Madurella fahalii resulting from another homologue of gene encoding cytochrome P450 14-alpha sterol demethylase (CYP51).</title>
        <authorList>
            <person name="Yoshioka I."/>
            <person name="Fahal A.H."/>
            <person name="Kaneko S."/>
            <person name="Yaguchi T."/>
        </authorList>
    </citation>
    <scope>NUCLEOTIDE SEQUENCE [LARGE SCALE GENOMIC DNA]</scope>
    <source>
        <strain evidence="1 2">IFM 68171</strain>
    </source>
</reference>
<evidence type="ECO:0000313" key="2">
    <source>
        <dbReference type="Proteomes" id="UP001628179"/>
    </source>
</evidence>
<keyword evidence="2" id="KW-1185">Reference proteome</keyword>
<organism evidence="1 2">
    <name type="scientific">Madurella fahalii</name>
    <dbReference type="NCBI Taxonomy" id="1157608"/>
    <lineage>
        <taxon>Eukaryota</taxon>
        <taxon>Fungi</taxon>
        <taxon>Dikarya</taxon>
        <taxon>Ascomycota</taxon>
        <taxon>Pezizomycotina</taxon>
        <taxon>Sordariomycetes</taxon>
        <taxon>Sordariomycetidae</taxon>
        <taxon>Sordariales</taxon>
        <taxon>Sordariales incertae sedis</taxon>
        <taxon>Madurella</taxon>
    </lineage>
</organism>
<proteinExistence type="predicted"/>
<sequence>MGLAYRCLAFTTPANLRIGVSKSPIRIPEGQRPYAFGTILLRIHPHCQQGCPASNAIINALNGSGPNVCPSTPPTSRHSVARTP</sequence>
<dbReference type="Proteomes" id="UP001628179">
    <property type="component" value="Unassembled WGS sequence"/>
</dbReference>
<evidence type="ECO:0000313" key="1">
    <source>
        <dbReference type="EMBL" id="GAB1314745.1"/>
    </source>
</evidence>
<dbReference type="GeneID" id="98175698"/>
<dbReference type="RefSeq" id="XP_070916476.1">
    <property type="nucleotide sequence ID" value="XM_071060375.1"/>
</dbReference>